<feature type="compositionally biased region" description="Basic and acidic residues" evidence="2">
    <location>
        <begin position="511"/>
        <end position="526"/>
    </location>
</feature>
<sequence>MQVSEEICDSDNSSLQTTQTCAENGGFNMQPLTSLSPVKNTFYVEVIKNGVVLITKDVNKSVITFGRSRECDFPLDHPSISRFHCALFWKEDQQNSKSLGFFYLMDLNSTHGTFLNKEKLNPNKLLMVNPGNNVFKLGGSSRVFMLGTKANVDTNDDVESGCNENKADFCSWGILDDESEENEKEDPSAPLATILAHLQSDFTSTPTTNNNVYQENPQKALQQWFEREGYEYEYKINCVNGKFKCTFQLSIEDQDVAVEGKLFLKKKDSINDACLRCCQLLDKANILFPWQAQKRSTTSAKDSDFEDEVIDETGDTEKKRSRKETKTINTYESLMEQWNTISSELQSLKAKLVTMNVNQAPRTTNASCTSEDATTDVLDSYMNTLQSVPYNINSKIEKSKLKMKISELEKRQKRTERLLKISKPNKCLENVTKSVDSERLKLSTVPKSEIREKINTILQRKTLEKDASEQKEPEKPEKKVSKIFEDENLDFKKPSTPLRLPTEKPANSKKQCTEDRSTLNKNIKSEKKVKYNTQEAYIDWLPPDSQTGDGRTSLNDKYGY</sequence>
<feature type="region of interest" description="Disordered" evidence="2">
    <location>
        <begin position="540"/>
        <end position="560"/>
    </location>
</feature>
<proteinExistence type="predicted"/>
<protein>
    <submittedName>
        <fullName evidence="4">Kanadaptin-like protein</fullName>
    </submittedName>
</protein>
<organism evidence="4 5">
    <name type="scientific">Leptotrombidium deliense</name>
    <dbReference type="NCBI Taxonomy" id="299467"/>
    <lineage>
        <taxon>Eukaryota</taxon>
        <taxon>Metazoa</taxon>
        <taxon>Ecdysozoa</taxon>
        <taxon>Arthropoda</taxon>
        <taxon>Chelicerata</taxon>
        <taxon>Arachnida</taxon>
        <taxon>Acari</taxon>
        <taxon>Acariformes</taxon>
        <taxon>Trombidiformes</taxon>
        <taxon>Prostigmata</taxon>
        <taxon>Anystina</taxon>
        <taxon>Parasitengona</taxon>
        <taxon>Trombiculoidea</taxon>
        <taxon>Trombiculidae</taxon>
        <taxon>Leptotrombidium</taxon>
    </lineage>
</organism>
<reference evidence="4 5" key="1">
    <citation type="journal article" date="2018" name="Gigascience">
        <title>Genomes of trombidid mites reveal novel predicted allergens and laterally-transferred genes associated with secondary metabolism.</title>
        <authorList>
            <person name="Dong X."/>
            <person name="Chaisiri K."/>
            <person name="Xia D."/>
            <person name="Armstrong S.D."/>
            <person name="Fang Y."/>
            <person name="Donnelly M.J."/>
            <person name="Kadowaki T."/>
            <person name="McGarry J.W."/>
            <person name="Darby A.C."/>
            <person name="Makepeace B.L."/>
        </authorList>
    </citation>
    <scope>NUCLEOTIDE SEQUENCE [LARGE SCALE GENOMIC DNA]</scope>
    <source>
        <strain evidence="4">UoL-UT</strain>
    </source>
</reference>
<dbReference type="Pfam" id="PF00498">
    <property type="entry name" value="FHA"/>
    <property type="match status" value="1"/>
</dbReference>
<dbReference type="SUPFAM" id="SSF49879">
    <property type="entry name" value="SMAD/FHA domain"/>
    <property type="match status" value="1"/>
</dbReference>
<dbReference type="InterPro" id="IPR008984">
    <property type="entry name" value="SMAD_FHA_dom_sf"/>
</dbReference>
<dbReference type="STRING" id="299467.A0A443SSH6"/>
<dbReference type="SMART" id="SM00240">
    <property type="entry name" value="FHA"/>
    <property type="match status" value="1"/>
</dbReference>
<dbReference type="InterPro" id="IPR050923">
    <property type="entry name" value="Cell_Proc_Reg/RNA_Proc"/>
</dbReference>
<dbReference type="AlphaFoldDB" id="A0A443SSH6"/>
<evidence type="ECO:0000313" key="4">
    <source>
        <dbReference type="EMBL" id="RWS30467.1"/>
    </source>
</evidence>
<accession>A0A443SSH6</accession>
<keyword evidence="1" id="KW-0175">Coiled coil</keyword>
<dbReference type="Proteomes" id="UP000288716">
    <property type="component" value="Unassembled WGS sequence"/>
</dbReference>
<feature type="region of interest" description="Disordered" evidence="2">
    <location>
        <begin position="299"/>
        <end position="323"/>
    </location>
</feature>
<evidence type="ECO:0000256" key="1">
    <source>
        <dbReference type="SAM" id="Coils"/>
    </source>
</evidence>
<dbReference type="PANTHER" id="PTHR23308">
    <property type="entry name" value="NUCLEAR INHIBITOR OF PROTEIN PHOSPHATASE-1"/>
    <property type="match status" value="1"/>
</dbReference>
<dbReference type="EMBL" id="NCKV01000491">
    <property type="protein sequence ID" value="RWS30467.1"/>
    <property type="molecule type" value="Genomic_DNA"/>
</dbReference>
<feature type="coiled-coil region" evidence="1">
    <location>
        <begin position="391"/>
        <end position="418"/>
    </location>
</feature>
<name>A0A443SSH6_9ACAR</name>
<feature type="compositionally biased region" description="Acidic residues" evidence="2">
    <location>
        <begin position="304"/>
        <end position="314"/>
    </location>
</feature>
<dbReference type="PROSITE" id="PS50006">
    <property type="entry name" value="FHA_DOMAIN"/>
    <property type="match status" value="1"/>
</dbReference>
<keyword evidence="5" id="KW-1185">Reference proteome</keyword>
<dbReference type="InterPro" id="IPR000253">
    <property type="entry name" value="FHA_dom"/>
</dbReference>
<comment type="caution">
    <text evidence="4">The sequence shown here is derived from an EMBL/GenBank/DDBJ whole genome shotgun (WGS) entry which is preliminary data.</text>
</comment>
<gene>
    <name evidence="4" type="ORF">B4U80_08121</name>
</gene>
<feature type="compositionally biased region" description="Polar residues" evidence="2">
    <location>
        <begin position="544"/>
        <end position="560"/>
    </location>
</feature>
<dbReference type="Gene3D" id="2.60.200.20">
    <property type="match status" value="1"/>
</dbReference>
<feature type="region of interest" description="Disordered" evidence="2">
    <location>
        <begin position="491"/>
        <end position="526"/>
    </location>
</feature>
<dbReference type="OrthoDB" id="433755at2759"/>
<evidence type="ECO:0000256" key="2">
    <source>
        <dbReference type="SAM" id="MobiDB-lite"/>
    </source>
</evidence>
<dbReference type="VEuPathDB" id="VectorBase:LDEU001573"/>
<evidence type="ECO:0000259" key="3">
    <source>
        <dbReference type="PROSITE" id="PS50006"/>
    </source>
</evidence>
<evidence type="ECO:0000313" key="5">
    <source>
        <dbReference type="Proteomes" id="UP000288716"/>
    </source>
</evidence>
<feature type="domain" description="FHA" evidence="3">
    <location>
        <begin position="63"/>
        <end position="120"/>
    </location>
</feature>